<evidence type="ECO:0000256" key="1">
    <source>
        <dbReference type="SAM" id="Phobius"/>
    </source>
</evidence>
<name>A0ABD2NDT3_9CUCU</name>
<accession>A0ABD2NDT3</accession>
<dbReference type="AlphaFoldDB" id="A0ABD2NDT3"/>
<keyword evidence="1" id="KW-0472">Membrane</keyword>
<proteinExistence type="predicted"/>
<gene>
    <name evidence="2" type="ORF">HHI36_012283</name>
</gene>
<sequence>MKITPQFFQEGFREVGSMHLIIKSMRSHLQGLYNSGLLNFLSFLIFVIEVVRLIRFFSLASLVMSSN</sequence>
<keyword evidence="1" id="KW-0812">Transmembrane</keyword>
<organism evidence="2 3">
    <name type="scientific">Cryptolaemus montrouzieri</name>
    <dbReference type="NCBI Taxonomy" id="559131"/>
    <lineage>
        <taxon>Eukaryota</taxon>
        <taxon>Metazoa</taxon>
        <taxon>Ecdysozoa</taxon>
        <taxon>Arthropoda</taxon>
        <taxon>Hexapoda</taxon>
        <taxon>Insecta</taxon>
        <taxon>Pterygota</taxon>
        <taxon>Neoptera</taxon>
        <taxon>Endopterygota</taxon>
        <taxon>Coleoptera</taxon>
        <taxon>Polyphaga</taxon>
        <taxon>Cucujiformia</taxon>
        <taxon>Coccinelloidea</taxon>
        <taxon>Coccinellidae</taxon>
        <taxon>Scymninae</taxon>
        <taxon>Scymnini</taxon>
        <taxon>Cryptolaemus</taxon>
    </lineage>
</organism>
<keyword evidence="3" id="KW-1185">Reference proteome</keyword>
<evidence type="ECO:0000313" key="3">
    <source>
        <dbReference type="Proteomes" id="UP001516400"/>
    </source>
</evidence>
<feature type="transmembrane region" description="Helical" evidence="1">
    <location>
        <begin position="32"/>
        <end position="54"/>
    </location>
</feature>
<dbReference type="Proteomes" id="UP001516400">
    <property type="component" value="Unassembled WGS sequence"/>
</dbReference>
<protein>
    <submittedName>
        <fullName evidence="2">Uncharacterized protein</fullName>
    </submittedName>
</protein>
<reference evidence="2 3" key="1">
    <citation type="journal article" date="2021" name="BMC Biol.">
        <title>Horizontally acquired antibacterial genes associated with adaptive radiation of ladybird beetles.</title>
        <authorList>
            <person name="Li H.S."/>
            <person name="Tang X.F."/>
            <person name="Huang Y.H."/>
            <person name="Xu Z.Y."/>
            <person name="Chen M.L."/>
            <person name="Du X.Y."/>
            <person name="Qiu B.Y."/>
            <person name="Chen P.T."/>
            <person name="Zhang W."/>
            <person name="Slipinski A."/>
            <person name="Escalona H.E."/>
            <person name="Waterhouse R.M."/>
            <person name="Zwick A."/>
            <person name="Pang H."/>
        </authorList>
    </citation>
    <scope>NUCLEOTIDE SEQUENCE [LARGE SCALE GENOMIC DNA]</scope>
    <source>
        <strain evidence="2">SYSU2018</strain>
    </source>
</reference>
<evidence type="ECO:0000313" key="2">
    <source>
        <dbReference type="EMBL" id="KAL3276915.1"/>
    </source>
</evidence>
<comment type="caution">
    <text evidence="2">The sequence shown here is derived from an EMBL/GenBank/DDBJ whole genome shotgun (WGS) entry which is preliminary data.</text>
</comment>
<dbReference type="EMBL" id="JABFTP020000103">
    <property type="protein sequence ID" value="KAL3276915.1"/>
    <property type="molecule type" value="Genomic_DNA"/>
</dbReference>
<keyword evidence="1" id="KW-1133">Transmembrane helix</keyword>